<proteinExistence type="predicted"/>
<dbReference type="Proteomes" id="UP000261620">
    <property type="component" value="Unplaced"/>
</dbReference>
<keyword evidence="5" id="KW-0677">Repeat</keyword>
<dbReference type="GO" id="GO:0008017">
    <property type="term" value="F:microtubule binding"/>
    <property type="evidence" value="ECO:0007669"/>
    <property type="project" value="InterPro"/>
</dbReference>
<dbReference type="STRING" id="94237.ENSMMOP00000001758"/>
<dbReference type="InterPro" id="IPR001084">
    <property type="entry name" value="MAP_tubulin-bd_rpt"/>
</dbReference>
<keyword evidence="10" id="KW-1185">Reference proteome</keyword>
<evidence type="ECO:0000256" key="6">
    <source>
        <dbReference type="ARBA" id="ARBA00023212"/>
    </source>
</evidence>
<dbReference type="GO" id="GO:0043005">
    <property type="term" value="C:neuron projection"/>
    <property type="evidence" value="ECO:0007669"/>
    <property type="project" value="TreeGrafter"/>
</dbReference>
<protein>
    <recommendedName>
        <fullName evidence="7">Microtubule-associated protein</fullName>
    </recommendedName>
</protein>
<evidence type="ECO:0000313" key="9">
    <source>
        <dbReference type="Ensembl" id="ENSMMOP00000001758.1"/>
    </source>
</evidence>
<reference evidence="9" key="2">
    <citation type="submission" date="2025-09" db="UniProtKB">
        <authorList>
            <consortium name="Ensembl"/>
        </authorList>
    </citation>
    <scope>IDENTIFICATION</scope>
</reference>
<keyword evidence="6 7" id="KW-0206">Cytoskeleton</keyword>
<accession>A0A3Q3VMH1</accession>
<feature type="region of interest" description="Disordered" evidence="8">
    <location>
        <begin position="137"/>
        <end position="160"/>
    </location>
</feature>
<keyword evidence="3" id="KW-0597">Phosphoprotein</keyword>
<evidence type="ECO:0000256" key="2">
    <source>
        <dbReference type="ARBA" id="ARBA00022490"/>
    </source>
</evidence>
<comment type="subcellular location">
    <subcellularLocation>
        <location evidence="1 7">Cytoplasm</location>
        <location evidence="1 7">Cytoskeleton</location>
    </subcellularLocation>
</comment>
<feature type="compositionally biased region" description="Polar residues" evidence="8">
    <location>
        <begin position="141"/>
        <end position="155"/>
    </location>
</feature>
<reference evidence="9" key="1">
    <citation type="submission" date="2025-08" db="UniProtKB">
        <authorList>
            <consortium name="Ensembl"/>
        </authorList>
    </citation>
    <scope>IDENTIFICATION</scope>
</reference>
<evidence type="ECO:0000256" key="7">
    <source>
        <dbReference type="RuleBase" id="RU000686"/>
    </source>
</evidence>
<dbReference type="Pfam" id="PF00418">
    <property type="entry name" value="Tubulin-binding"/>
    <property type="match status" value="3"/>
</dbReference>
<evidence type="ECO:0000313" key="10">
    <source>
        <dbReference type="Proteomes" id="UP000261620"/>
    </source>
</evidence>
<dbReference type="GO" id="GO:0031175">
    <property type="term" value="P:neuron projection development"/>
    <property type="evidence" value="ECO:0007669"/>
    <property type="project" value="TreeGrafter"/>
</dbReference>
<evidence type="ECO:0000256" key="4">
    <source>
        <dbReference type="ARBA" id="ARBA00022701"/>
    </source>
</evidence>
<keyword evidence="4 7" id="KW-0493">Microtubule</keyword>
<dbReference type="GO" id="GO:0000226">
    <property type="term" value="P:microtubule cytoskeleton organization"/>
    <property type="evidence" value="ECO:0007669"/>
    <property type="project" value="TreeGrafter"/>
</dbReference>
<name>A0A3Q3VMH1_MOLML</name>
<evidence type="ECO:0000256" key="5">
    <source>
        <dbReference type="ARBA" id="ARBA00022737"/>
    </source>
</evidence>
<sequence>MPDLSKVRSKVGSTENLKHVPGGGKISKECNSEWSSQVPTNAHTCPSVCLQVHIVSKKLDVSNVTSKCGSKDNIHHIPGGGQLEIKSEKADFANVQSKVGSLKNIGHVPGGGKKKIETQKLTFRETAKARTNHGADIIIQPDSSPHPLSNTSSPGSLDAAEAPPLDTLAVQVKSLLVQKLKSSLPPCYCGVQPIPSVKGGSCCYFWNVAFFFGR</sequence>
<feature type="region of interest" description="Disordered" evidence="8">
    <location>
        <begin position="1"/>
        <end position="24"/>
    </location>
</feature>
<dbReference type="Ensembl" id="ENSMMOT00000001791.1">
    <property type="protein sequence ID" value="ENSMMOP00000001758.1"/>
    <property type="gene ID" value="ENSMMOG00000001478.1"/>
</dbReference>
<evidence type="ECO:0000256" key="3">
    <source>
        <dbReference type="ARBA" id="ARBA00022553"/>
    </source>
</evidence>
<dbReference type="PANTHER" id="PTHR11501:SF14">
    <property type="entry name" value="MICROTUBULE-ASSOCIATED PROTEIN TAU"/>
    <property type="match status" value="1"/>
</dbReference>
<dbReference type="PANTHER" id="PTHR11501">
    <property type="entry name" value="MICROTUBULE-ASSOCIATED PROTEIN"/>
    <property type="match status" value="1"/>
</dbReference>
<dbReference type="PROSITE" id="PS51491">
    <property type="entry name" value="TAU_MAP_2"/>
    <property type="match status" value="3"/>
</dbReference>
<organism evidence="9 10">
    <name type="scientific">Mola mola</name>
    <name type="common">Ocean sunfish</name>
    <name type="synonym">Tetraodon mola</name>
    <dbReference type="NCBI Taxonomy" id="94237"/>
    <lineage>
        <taxon>Eukaryota</taxon>
        <taxon>Metazoa</taxon>
        <taxon>Chordata</taxon>
        <taxon>Craniata</taxon>
        <taxon>Vertebrata</taxon>
        <taxon>Euteleostomi</taxon>
        <taxon>Actinopterygii</taxon>
        <taxon>Neopterygii</taxon>
        <taxon>Teleostei</taxon>
        <taxon>Neoteleostei</taxon>
        <taxon>Acanthomorphata</taxon>
        <taxon>Eupercaria</taxon>
        <taxon>Tetraodontiformes</taxon>
        <taxon>Molidae</taxon>
        <taxon>Mola</taxon>
    </lineage>
</organism>
<dbReference type="GO" id="GO:0005874">
    <property type="term" value="C:microtubule"/>
    <property type="evidence" value="ECO:0007669"/>
    <property type="project" value="UniProtKB-KW"/>
</dbReference>
<evidence type="ECO:0000256" key="1">
    <source>
        <dbReference type="ARBA" id="ARBA00004245"/>
    </source>
</evidence>
<evidence type="ECO:0000256" key="8">
    <source>
        <dbReference type="SAM" id="MobiDB-lite"/>
    </source>
</evidence>
<dbReference type="AlphaFoldDB" id="A0A3Q3VMH1"/>
<keyword evidence="2 7" id="KW-0963">Cytoplasm</keyword>
<dbReference type="InterPro" id="IPR027324">
    <property type="entry name" value="MAP2/MAP4/Tau"/>
</dbReference>
<dbReference type="PROSITE" id="PS00229">
    <property type="entry name" value="TAU_MAP_1"/>
    <property type="match status" value="2"/>
</dbReference>